<dbReference type="PROSITE" id="PS50042">
    <property type="entry name" value="CNMP_BINDING_3"/>
    <property type="match status" value="1"/>
</dbReference>
<dbReference type="GO" id="GO:0005829">
    <property type="term" value="C:cytosol"/>
    <property type="evidence" value="ECO:0007669"/>
    <property type="project" value="TreeGrafter"/>
</dbReference>
<dbReference type="CDD" id="cd00038">
    <property type="entry name" value="CAP_ED"/>
    <property type="match status" value="1"/>
</dbReference>
<dbReference type="PANTHER" id="PTHR24567:SF74">
    <property type="entry name" value="HTH-TYPE TRANSCRIPTIONAL REGULATOR ARCR"/>
    <property type="match status" value="1"/>
</dbReference>
<keyword evidence="2" id="KW-0238">DNA-binding</keyword>
<dbReference type="AlphaFoldDB" id="A0A245ZNJ0"/>
<keyword evidence="6" id="KW-1185">Reference proteome</keyword>
<dbReference type="InterPro" id="IPR036390">
    <property type="entry name" value="WH_DNA-bd_sf"/>
</dbReference>
<sequence>MYSGMDDQALKVDLTPGSNALPCEANALLCLLDDADRAALAPHLELLPFRNGDMIARAGDAADSICFPLTGIAAILDSLEGDRRYAVALVGSEGFIGWQLLLGNERWSHDVVMRAEHGTAMRLSAAALNGILAERPAIRTVLLRFVDVVMTQMSRTIVSSLAHSIERRMARWILLYHDRVREDDICMTHEEFRLMLGVRRSSVTDALHKLEEDEAVRSVRGRVIVRDRERLLRLAGDTYGFAEAEYRRLLGI</sequence>
<dbReference type="Gene3D" id="2.60.120.10">
    <property type="entry name" value="Jelly Rolls"/>
    <property type="match status" value="1"/>
</dbReference>
<dbReference type="InterPro" id="IPR018490">
    <property type="entry name" value="cNMP-bd_dom_sf"/>
</dbReference>
<dbReference type="InterPro" id="IPR012318">
    <property type="entry name" value="HTH_CRP"/>
</dbReference>
<dbReference type="Gene3D" id="1.10.10.10">
    <property type="entry name" value="Winged helix-like DNA-binding domain superfamily/Winged helix DNA-binding domain"/>
    <property type="match status" value="1"/>
</dbReference>
<dbReference type="SUPFAM" id="SSF51206">
    <property type="entry name" value="cAMP-binding domain-like"/>
    <property type="match status" value="1"/>
</dbReference>
<accession>A0A245ZNJ0</accession>
<dbReference type="GO" id="GO:0003700">
    <property type="term" value="F:DNA-binding transcription factor activity"/>
    <property type="evidence" value="ECO:0007669"/>
    <property type="project" value="TreeGrafter"/>
</dbReference>
<dbReference type="Pfam" id="PF00027">
    <property type="entry name" value="cNMP_binding"/>
    <property type="match status" value="1"/>
</dbReference>
<dbReference type="InterPro" id="IPR050397">
    <property type="entry name" value="Env_Response_Regulators"/>
</dbReference>
<comment type="caution">
    <text evidence="5">The sequence shown here is derived from an EMBL/GenBank/DDBJ whole genome shotgun (WGS) entry which is preliminary data.</text>
</comment>
<evidence type="ECO:0000256" key="1">
    <source>
        <dbReference type="ARBA" id="ARBA00023015"/>
    </source>
</evidence>
<gene>
    <name evidence="5" type="ORF">SPDO_13040</name>
</gene>
<dbReference type="InterPro" id="IPR036388">
    <property type="entry name" value="WH-like_DNA-bd_sf"/>
</dbReference>
<dbReference type="GO" id="GO:0003677">
    <property type="term" value="F:DNA binding"/>
    <property type="evidence" value="ECO:0007669"/>
    <property type="project" value="UniProtKB-KW"/>
</dbReference>
<evidence type="ECO:0000313" key="6">
    <source>
        <dbReference type="Proteomes" id="UP000197290"/>
    </source>
</evidence>
<dbReference type="InterPro" id="IPR014710">
    <property type="entry name" value="RmlC-like_jellyroll"/>
</dbReference>
<reference evidence="5 6" key="1">
    <citation type="submission" date="2017-03" db="EMBL/GenBank/DDBJ databases">
        <title>Genome sequence of Sphingomonas dokdonensis DSM 21029.</title>
        <authorList>
            <person name="Poehlein A."/>
            <person name="Wuebbeler J.H."/>
            <person name="Steinbuechel A."/>
            <person name="Daniel R."/>
        </authorList>
    </citation>
    <scope>NUCLEOTIDE SEQUENCE [LARGE SCALE GENOMIC DNA]</scope>
    <source>
        <strain evidence="5 6">DSM 21029</strain>
    </source>
</reference>
<dbReference type="EMBL" id="NBBI01000002">
    <property type="protein sequence ID" value="OWK31297.1"/>
    <property type="molecule type" value="Genomic_DNA"/>
</dbReference>
<protein>
    <submittedName>
        <fullName evidence="5">Cyclic nucleotide-binding domain protein</fullName>
    </submittedName>
</protein>
<organism evidence="5 6">
    <name type="scientific">Sphingomonas dokdonensis</name>
    <dbReference type="NCBI Taxonomy" id="344880"/>
    <lineage>
        <taxon>Bacteria</taxon>
        <taxon>Pseudomonadati</taxon>
        <taxon>Pseudomonadota</taxon>
        <taxon>Alphaproteobacteria</taxon>
        <taxon>Sphingomonadales</taxon>
        <taxon>Sphingomonadaceae</taxon>
        <taxon>Sphingomonas</taxon>
    </lineage>
</organism>
<dbReference type="InterPro" id="IPR000595">
    <property type="entry name" value="cNMP-bd_dom"/>
</dbReference>
<dbReference type="PANTHER" id="PTHR24567">
    <property type="entry name" value="CRP FAMILY TRANSCRIPTIONAL REGULATORY PROTEIN"/>
    <property type="match status" value="1"/>
</dbReference>
<feature type="domain" description="Cyclic nucleotide-binding" evidence="4">
    <location>
        <begin position="28"/>
        <end position="104"/>
    </location>
</feature>
<dbReference type="SMART" id="SM00100">
    <property type="entry name" value="cNMP"/>
    <property type="match status" value="1"/>
</dbReference>
<evidence type="ECO:0000259" key="4">
    <source>
        <dbReference type="PROSITE" id="PS50042"/>
    </source>
</evidence>
<proteinExistence type="predicted"/>
<dbReference type="Proteomes" id="UP000197290">
    <property type="component" value="Unassembled WGS sequence"/>
</dbReference>
<keyword evidence="1" id="KW-0805">Transcription regulation</keyword>
<keyword evidence="3" id="KW-0804">Transcription</keyword>
<dbReference type="Pfam" id="PF13545">
    <property type="entry name" value="HTH_Crp_2"/>
    <property type="match status" value="1"/>
</dbReference>
<evidence type="ECO:0000256" key="2">
    <source>
        <dbReference type="ARBA" id="ARBA00023125"/>
    </source>
</evidence>
<name>A0A245ZNJ0_9SPHN</name>
<evidence type="ECO:0000256" key="3">
    <source>
        <dbReference type="ARBA" id="ARBA00023163"/>
    </source>
</evidence>
<dbReference type="SUPFAM" id="SSF46785">
    <property type="entry name" value="Winged helix' DNA-binding domain"/>
    <property type="match status" value="1"/>
</dbReference>
<evidence type="ECO:0000313" key="5">
    <source>
        <dbReference type="EMBL" id="OWK31297.1"/>
    </source>
</evidence>